<sequence>MKIRYLGTSSEEGSCPTVYETDRDTFLVQGNVVTDTAALAELRRHNNGIPEWETVVEIPKELVRHFPQESRHV</sequence>
<name>A0ABN1W6I3_9PSEU</name>
<protein>
    <submittedName>
        <fullName evidence="1">Uncharacterized protein</fullName>
    </submittedName>
</protein>
<proteinExistence type="predicted"/>
<evidence type="ECO:0000313" key="1">
    <source>
        <dbReference type="EMBL" id="GAA1233570.1"/>
    </source>
</evidence>
<dbReference type="Proteomes" id="UP001500653">
    <property type="component" value="Unassembled WGS sequence"/>
</dbReference>
<accession>A0ABN1W6I3</accession>
<reference evidence="1 2" key="1">
    <citation type="journal article" date="2019" name="Int. J. Syst. Evol. Microbiol.">
        <title>The Global Catalogue of Microorganisms (GCM) 10K type strain sequencing project: providing services to taxonomists for standard genome sequencing and annotation.</title>
        <authorList>
            <consortium name="The Broad Institute Genomics Platform"/>
            <consortium name="The Broad Institute Genome Sequencing Center for Infectious Disease"/>
            <person name="Wu L."/>
            <person name="Ma J."/>
        </authorList>
    </citation>
    <scope>NUCLEOTIDE SEQUENCE [LARGE SCALE GENOMIC DNA]</scope>
    <source>
        <strain evidence="1 2">JCM 13023</strain>
    </source>
</reference>
<organism evidence="1 2">
    <name type="scientific">Prauserella halophila</name>
    <dbReference type="NCBI Taxonomy" id="185641"/>
    <lineage>
        <taxon>Bacteria</taxon>
        <taxon>Bacillati</taxon>
        <taxon>Actinomycetota</taxon>
        <taxon>Actinomycetes</taxon>
        <taxon>Pseudonocardiales</taxon>
        <taxon>Pseudonocardiaceae</taxon>
        <taxon>Prauserella</taxon>
    </lineage>
</organism>
<keyword evidence="2" id="KW-1185">Reference proteome</keyword>
<evidence type="ECO:0000313" key="2">
    <source>
        <dbReference type="Proteomes" id="UP001500653"/>
    </source>
</evidence>
<gene>
    <name evidence="1" type="ORF">GCM10009676_16170</name>
</gene>
<comment type="caution">
    <text evidence="1">The sequence shown here is derived from an EMBL/GenBank/DDBJ whole genome shotgun (WGS) entry which is preliminary data.</text>
</comment>
<dbReference type="RefSeq" id="WP_253863619.1">
    <property type="nucleotide sequence ID" value="NZ_BAAALN010000005.1"/>
</dbReference>
<dbReference type="EMBL" id="BAAALN010000005">
    <property type="protein sequence ID" value="GAA1233570.1"/>
    <property type="molecule type" value="Genomic_DNA"/>
</dbReference>